<evidence type="ECO:0000313" key="3">
    <source>
        <dbReference type="Proteomes" id="UP000245423"/>
    </source>
</evidence>
<sequence length="184" mass="21647">MYNSIVVQFLVNVWQVLEKGYKYSLLKMFNDKLIKGFKFLSKGSLTISLFTSSRSLLEESLLYRIYCWILDIITRSFRELRKGIKKVNHGSLIYTTVYNLFYDEVQLQGTFYIFFMAFGIGLIGNNLVRGYYSGRSYLISIALIFISLMGMKIKDDYKSILEESHIFKFVKSIFTIDEGVDQWW</sequence>
<keyword evidence="3" id="KW-1185">Reference proteome</keyword>
<dbReference type="AlphaFoldDB" id="M1ZDX6"/>
<reference evidence="2 3" key="1">
    <citation type="submission" date="2016-11" db="EMBL/GenBank/DDBJ databases">
        <authorList>
            <person name="Manzoor S."/>
        </authorList>
    </citation>
    <scope>NUCLEOTIDE SEQUENCE [LARGE SCALE GENOMIC DNA]</scope>
    <source>
        <strain evidence="2">Clostridium ultunense strain Esp</strain>
    </source>
</reference>
<dbReference type="HOGENOM" id="CLU_1465833_0_0_9"/>
<feature type="transmembrane region" description="Helical" evidence="1">
    <location>
        <begin position="109"/>
        <end position="128"/>
    </location>
</feature>
<keyword evidence="1" id="KW-1133">Transmembrane helix</keyword>
<evidence type="ECO:0000313" key="2">
    <source>
        <dbReference type="EMBL" id="SHD75580.1"/>
    </source>
</evidence>
<gene>
    <name evidence="2" type="ORF">CUESP1_0181</name>
</gene>
<dbReference type="Proteomes" id="UP000245423">
    <property type="component" value="Chromosome 1"/>
</dbReference>
<accession>M1ZDX6</accession>
<feature type="transmembrane region" description="Helical" evidence="1">
    <location>
        <begin position="134"/>
        <end position="151"/>
    </location>
</feature>
<evidence type="ECO:0000256" key="1">
    <source>
        <dbReference type="SAM" id="Phobius"/>
    </source>
</evidence>
<dbReference type="RefSeq" id="WP_005587033.1">
    <property type="nucleotide sequence ID" value="NZ_LT669839.1"/>
</dbReference>
<dbReference type="OrthoDB" id="1953431at2"/>
<keyword evidence="1" id="KW-0472">Membrane</keyword>
<proteinExistence type="predicted"/>
<protein>
    <submittedName>
        <fullName evidence="2">Uncharacterized protein</fullName>
    </submittedName>
</protein>
<dbReference type="EMBL" id="LT669839">
    <property type="protein sequence ID" value="SHD75580.1"/>
    <property type="molecule type" value="Genomic_DNA"/>
</dbReference>
<name>M1ZDX6_9FIRM</name>
<keyword evidence="1" id="KW-0812">Transmembrane</keyword>
<organism evidence="2 3">
    <name type="scientific">[Clostridium] ultunense Esp</name>
    <dbReference type="NCBI Taxonomy" id="1288971"/>
    <lineage>
        <taxon>Bacteria</taxon>
        <taxon>Bacillati</taxon>
        <taxon>Bacillota</taxon>
        <taxon>Tissierellia</taxon>
        <taxon>Tissierellales</taxon>
        <taxon>Tepidimicrobiaceae</taxon>
        <taxon>Schnuerera</taxon>
    </lineage>
</organism>